<reference evidence="3 4" key="1">
    <citation type="submission" date="2019-09" db="EMBL/GenBank/DDBJ databases">
        <title>Draft genome of the ectomycorrhizal ascomycete Sphaerosporella brunnea.</title>
        <authorList>
            <consortium name="DOE Joint Genome Institute"/>
            <person name="Benucci G.M."/>
            <person name="Marozzi G."/>
            <person name="Antonielli L."/>
            <person name="Sanchez S."/>
            <person name="Marco P."/>
            <person name="Wang X."/>
            <person name="Falini L.B."/>
            <person name="Barry K."/>
            <person name="Haridas S."/>
            <person name="Lipzen A."/>
            <person name="Labutti K."/>
            <person name="Grigoriev I.V."/>
            <person name="Murat C."/>
            <person name="Martin F."/>
            <person name="Albertini E."/>
            <person name="Donnini D."/>
            <person name="Bonito G."/>
        </authorList>
    </citation>
    <scope>NUCLEOTIDE SEQUENCE [LARGE SCALE GENOMIC DNA]</scope>
    <source>
        <strain evidence="3 4">Sb_GMNB300</strain>
    </source>
</reference>
<dbReference type="InterPro" id="IPR001012">
    <property type="entry name" value="UBX_dom"/>
</dbReference>
<dbReference type="InterPro" id="IPR029071">
    <property type="entry name" value="Ubiquitin-like_domsf"/>
</dbReference>
<dbReference type="GO" id="GO:0005783">
    <property type="term" value="C:endoplasmic reticulum"/>
    <property type="evidence" value="ECO:0007669"/>
    <property type="project" value="TreeGrafter"/>
</dbReference>
<evidence type="ECO:0000313" key="3">
    <source>
        <dbReference type="EMBL" id="KAA8901582.1"/>
    </source>
</evidence>
<dbReference type="AlphaFoldDB" id="A0A5J5ESD5"/>
<comment type="caution">
    <text evidence="3">The sequence shown here is derived from an EMBL/GenBank/DDBJ whole genome shotgun (WGS) entry which is preliminary data.</text>
</comment>
<dbReference type="SUPFAM" id="SSF54236">
    <property type="entry name" value="Ubiquitin-like"/>
    <property type="match status" value="1"/>
</dbReference>
<feature type="compositionally biased region" description="Pro residues" evidence="1">
    <location>
        <begin position="156"/>
        <end position="165"/>
    </location>
</feature>
<sequence>MTTTTAAADTSSRTNIFFAGTVHEAIATSVQQRYALVCFVTDGGDEGSRWESEYLIDAEVFGLLQTDVILLRLEAGSHEASLLAEVCPVREIPHLLIIKDSAVLVKLTAGVSRELFTASIKNALTNKPSFSSPHPAPAPPQPSVSTPPAETVTPVTSPPGAPSTPSPSFNAARPETPRRDHTPLAAAEGTGATAGRRESLRPGSQSYLEQQRAKKLAEQAERQRILRLLENDKAERQVRERERRGSMLVAQPETPRTRSAEPPIGEGEVALSFRLTDGSNVKSRFSTSATLGEDVRAWIEQNRTDGDHPYNFVEILGPSDNRSLGISDESLPLSTLFKRSATLVLVPIETTASTAYSGATATGHGILSHAYGLISGALNTVWNWSSFAPMTEEPLPPPPPRREGRRVGTVATRVRTLRDQEEDAEQKKYYNGNQLSVEPKPDEK</sequence>
<dbReference type="Gene3D" id="3.10.20.90">
    <property type="entry name" value="Phosphatidylinositol 3-kinase Catalytic Subunit, Chain A, domain 1"/>
    <property type="match status" value="1"/>
</dbReference>
<feature type="compositionally biased region" description="Low complexity" evidence="1">
    <location>
        <begin position="185"/>
        <end position="194"/>
    </location>
</feature>
<accession>A0A5J5ESD5</accession>
<evidence type="ECO:0000259" key="2">
    <source>
        <dbReference type="Pfam" id="PF00789"/>
    </source>
</evidence>
<evidence type="ECO:0000313" key="4">
    <source>
        <dbReference type="Proteomes" id="UP000326924"/>
    </source>
</evidence>
<dbReference type="PANTHER" id="PTHR46424">
    <property type="entry name" value="UBX DOMAIN-CONTAINING PROTEIN 4"/>
    <property type="match status" value="1"/>
</dbReference>
<feature type="region of interest" description="Disordered" evidence="1">
    <location>
        <begin position="235"/>
        <end position="264"/>
    </location>
</feature>
<dbReference type="FunCoup" id="A0A5J5ESD5">
    <property type="interactions" value="114"/>
</dbReference>
<feature type="region of interest" description="Disordered" evidence="1">
    <location>
        <begin position="391"/>
        <end position="444"/>
    </location>
</feature>
<dbReference type="EMBL" id="VXIS01000143">
    <property type="protein sequence ID" value="KAA8901582.1"/>
    <property type="molecule type" value="Genomic_DNA"/>
</dbReference>
<proteinExistence type="predicted"/>
<feature type="region of interest" description="Disordered" evidence="1">
    <location>
        <begin position="127"/>
        <end position="209"/>
    </location>
</feature>
<dbReference type="GO" id="GO:0036503">
    <property type="term" value="P:ERAD pathway"/>
    <property type="evidence" value="ECO:0007669"/>
    <property type="project" value="TreeGrafter"/>
</dbReference>
<feature type="compositionally biased region" description="Low complexity" evidence="1">
    <location>
        <begin position="143"/>
        <end position="155"/>
    </location>
</feature>
<dbReference type="InParanoid" id="A0A5J5ESD5"/>
<organism evidence="3 4">
    <name type="scientific">Sphaerosporella brunnea</name>
    <dbReference type="NCBI Taxonomy" id="1250544"/>
    <lineage>
        <taxon>Eukaryota</taxon>
        <taxon>Fungi</taxon>
        <taxon>Dikarya</taxon>
        <taxon>Ascomycota</taxon>
        <taxon>Pezizomycotina</taxon>
        <taxon>Pezizomycetes</taxon>
        <taxon>Pezizales</taxon>
        <taxon>Pyronemataceae</taxon>
        <taxon>Sphaerosporella</taxon>
    </lineage>
</organism>
<feature type="compositionally biased region" description="Basic and acidic residues" evidence="1">
    <location>
        <begin position="235"/>
        <end position="245"/>
    </location>
</feature>
<dbReference type="Proteomes" id="UP000326924">
    <property type="component" value="Unassembled WGS sequence"/>
</dbReference>
<evidence type="ECO:0000256" key="1">
    <source>
        <dbReference type="SAM" id="MobiDB-lite"/>
    </source>
</evidence>
<dbReference type="Pfam" id="PF23187">
    <property type="entry name" value="UBX7_N"/>
    <property type="match status" value="1"/>
</dbReference>
<gene>
    <name evidence="3" type="ORF">FN846DRAFT_115293</name>
</gene>
<feature type="domain" description="UBX" evidence="2">
    <location>
        <begin position="267"/>
        <end position="345"/>
    </location>
</feature>
<dbReference type="Pfam" id="PF00789">
    <property type="entry name" value="UBX"/>
    <property type="match status" value="1"/>
</dbReference>
<dbReference type="OrthoDB" id="2445133at2759"/>
<dbReference type="PANTHER" id="PTHR46424:SF1">
    <property type="entry name" value="UBX DOMAIN-CONTAINING PROTEIN 4"/>
    <property type="match status" value="1"/>
</dbReference>
<keyword evidence="4" id="KW-1185">Reference proteome</keyword>
<protein>
    <recommendedName>
        <fullName evidence="2">UBX domain-containing protein</fullName>
    </recommendedName>
</protein>
<name>A0A5J5ESD5_9PEZI</name>